<dbReference type="AlphaFoldDB" id="A0AAV6J9V5"/>
<accession>A0AAV6J9V5</accession>
<dbReference type="PANTHER" id="PTHR44259">
    <property type="entry name" value="OS07G0183000 PROTEIN-RELATED"/>
    <property type="match status" value="1"/>
</dbReference>
<dbReference type="EMBL" id="JACTNZ010000008">
    <property type="protein sequence ID" value="KAG5537127.1"/>
    <property type="molecule type" value="Genomic_DNA"/>
</dbReference>
<comment type="caution">
    <text evidence="3">The sequence shown here is derived from an EMBL/GenBank/DDBJ whole genome shotgun (WGS) entry which is preliminary data.</text>
</comment>
<dbReference type="InterPro" id="IPR050942">
    <property type="entry name" value="F-box_BR-signaling"/>
</dbReference>
<reference evidence="3" key="1">
    <citation type="submission" date="2020-08" db="EMBL/GenBank/DDBJ databases">
        <title>Plant Genome Project.</title>
        <authorList>
            <person name="Zhang R.-G."/>
        </authorList>
    </citation>
    <scope>NUCLEOTIDE SEQUENCE</scope>
    <source>
        <strain evidence="3">WSP0</strain>
        <tissue evidence="3">Leaf</tissue>
    </source>
</reference>
<sequence>MFIVVRLGIPASGNPGLNPQPINPTLRLSPLLGRVQAMVLGCRPSQGSPSQRTSQPAHTCWLVMALLELDTKLGIKTRDDVLKMGIGNYNEECRSIVTRYVGSWRRLWREQVVPFLLIPSSNQSPKAREAEDECRRLYSITQKKVLNTELRVPYPRRNCGSSHGWLANLEVEDLSITLLNPFSGKSLRFPRVNTGCSISISAWRHTTQYEFDVAKVVLSCDPCSSPNDFVVLAYYGLTKLLAYIKPGQKRWTYVWGFNRFEDAIYHRGKFYVVDIDSRVLSLDVSKSNAQVIEVAPRTPTRLDESYIVESSSGADLLLVQRFRITKYSLKCKMTSSFKIFKLLGIGSSSDDSGRNNDQQIIKKVEITSLGDDTLFLGDNYSLCVSASHFPGCQANCIYYTDDCAHMCCDYTFSGPQDTEATLVKLRQGSQRDLVSSAEIIEMDANYNSASNSTDKEAMTTDSKEQPNKTVSVIHLFARYSKSSRRALSSCDEAVMIEHNSSSAGSSSSPGSVDR</sequence>
<feature type="domain" description="KIB1-4 beta-propeller" evidence="2">
    <location>
        <begin position="137"/>
        <end position="406"/>
    </location>
</feature>
<keyword evidence="4" id="KW-1185">Reference proteome</keyword>
<dbReference type="PANTHER" id="PTHR44259:SF114">
    <property type="entry name" value="OS06G0707300 PROTEIN"/>
    <property type="match status" value="1"/>
</dbReference>
<feature type="compositionally biased region" description="Basic and acidic residues" evidence="1">
    <location>
        <begin position="453"/>
        <end position="466"/>
    </location>
</feature>
<dbReference type="InterPro" id="IPR005174">
    <property type="entry name" value="KIB1-4_b-propeller"/>
</dbReference>
<dbReference type="Pfam" id="PF03478">
    <property type="entry name" value="Beta-prop_KIB1-4"/>
    <property type="match status" value="1"/>
</dbReference>
<feature type="region of interest" description="Disordered" evidence="1">
    <location>
        <begin position="445"/>
        <end position="466"/>
    </location>
</feature>
<dbReference type="Proteomes" id="UP000823749">
    <property type="component" value="Chromosome 8"/>
</dbReference>
<evidence type="ECO:0000313" key="3">
    <source>
        <dbReference type="EMBL" id="KAG5537127.1"/>
    </source>
</evidence>
<evidence type="ECO:0000313" key="4">
    <source>
        <dbReference type="Proteomes" id="UP000823749"/>
    </source>
</evidence>
<evidence type="ECO:0000259" key="2">
    <source>
        <dbReference type="Pfam" id="PF03478"/>
    </source>
</evidence>
<proteinExistence type="predicted"/>
<protein>
    <recommendedName>
        <fullName evidence="2">KIB1-4 beta-propeller domain-containing protein</fullName>
    </recommendedName>
</protein>
<evidence type="ECO:0000256" key="1">
    <source>
        <dbReference type="SAM" id="MobiDB-lite"/>
    </source>
</evidence>
<gene>
    <name evidence="3" type="ORF">RHGRI_024529</name>
</gene>
<organism evidence="3 4">
    <name type="scientific">Rhododendron griersonianum</name>
    <dbReference type="NCBI Taxonomy" id="479676"/>
    <lineage>
        <taxon>Eukaryota</taxon>
        <taxon>Viridiplantae</taxon>
        <taxon>Streptophyta</taxon>
        <taxon>Embryophyta</taxon>
        <taxon>Tracheophyta</taxon>
        <taxon>Spermatophyta</taxon>
        <taxon>Magnoliopsida</taxon>
        <taxon>eudicotyledons</taxon>
        <taxon>Gunneridae</taxon>
        <taxon>Pentapetalae</taxon>
        <taxon>asterids</taxon>
        <taxon>Ericales</taxon>
        <taxon>Ericaceae</taxon>
        <taxon>Ericoideae</taxon>
        <taxon>Rhodoreae</taxon>
        <taxon>Rhododendron</taxon>
    </lineage>
</organism>
<name>A0AAV6J9V5_9ERIC</name>